<sequence length="191" mass="21894">MHIDDLSRRLDFLREIDRLKCVVRQSPLLDRSRKENSAEHSWHLAMYALVLADYAAATIDITRVMKMLLLHDIVEVDAGDIPIHGASNEHQAELETRAAERIFGLLPDDANQVFGELWREFEDGQSEDAQFAKALDRFQPLLVNVFTQGGTWSESCVSYEQVLERYGPTIQRGAPALWELARRWVATHFDT</sequence>
<feature type="domain" description="HD" evidence="3">
    <location>
        <begin position="16"/>
        <end position="178"/>
    </location>
</feature>
<evidence type="ECO:0000313" key="4">
    <source>
        <dbReference type="EMBL" id="QJD93771.1"/>
    </source>
</evidence>
<reference evidence="4 5" key="1">
    <citation type="submission" date="2020-04" db="EMBL/GenBank/DDBJ databases">
        <title>Genome sequencing of novel species.</title>
        <authorList>
            <person name="Heo J."/>
            <person name="Kim S.-J."/>
            <person name="Kim J.-S."/>
            <person name="Hong S.-B."/>
            <person name="Kwon S.-W."/>
        </authorList>
    </citation>
    <scope>NUCLEOTIDE SEQUENCE [LARGE SCALE GENOMIC DNA]</scope>
    <source>
        <strain evidence="4 5">AF9R3</strain>
    </source>
</reference>
<evidence type="ECO:0000313" key="5">
    <source>
        <dbReference type="Proteomes" id="UP000503117"/>
    </source>
</evidence>
<organism evidence="4 5">
    <name type="scientific">Duganella dendranthematis</name>
    <dbReference type="NCBI Taxonomy" id="2728021"/>
    <lineage>
        <taxon>Bacteria</taxon>
        <taxon>Pseudomonadati</taxon>
        <taxon>Pseudomonadota</taxon>
        <taxon>Betaproteobacteria</taxon>
        <taxon>Burkholderiales</taxon>
        <taxon>Oxalobacteraceae</taxon>
        <taxon>Telluria group</taxon>
        <taxon>Duganella</taxon>
    </lineage>
</organism>
<dbReference type="Gene3D" id="1.10.3210.10">
    <property type="entry name" value="Hypothetical protein af1432"/>
    <property type="match status" value="1"/>
</dbReference>
<dbReference type="PANTHER" id="PTHR11845">
    <property type="entry name" value="5'-DEOXYNUCLEOTIDASE HDDC2"/>
    <property type="match status" value="1"/>
</dbReference>
<protein>
    <submittedName>
        <fullName evidence="4">HD domain-containing protein</fullName>
    </submittedName>
</protein>
<dbReference type="EMBL" id="CP051684">
    <property type="protein sequence ID" value="QJD93771.1"/>
    <property type="molecule type" value="Genomic_DNA"/>
</dbReference>
<gene>
    <name evidence="4" type="ORF">HH213_28980</name>
</gene>
<dbReference type="PANTHER" id="PTHR11845:SF13">
    <property type="entry name" value="5'-DEOXYNUCLEOTIDASE HDDC2"/>
    <property type="match status" value="1"/>
</dbReference>
<accession>A0ABX6MHG7</accession>
<dbReference type="InterPro" id="IPR039356">
    <property type="entry name" value="YfbR/HDDC2"/>
</dbReference>
<keyword evidence="1" id="KW-0479">Metal-binding</keyword>
<dbReference type="SUPFAM" id="SSF109604">
    <property type="entry name" value="HD-domain/PDEase-like"/>
    <property type="match status" value="1"/>
</dbReference>
<dbReference type="Pfam" id="PF13023">
    <property type="entry name" value="HD_3"/>
    <property type="match status" value="1"/>
</dbReference>
<evidence type="ECO:0000256" key="2">
    <source>
        <dbReference type="ARBA" id="ARBA00022801"/>
    </source>
</evidence>
<proteinExistence type="predicted"/>
<dbReference type="RefSeq" id="WP_110849394.1">
    <property type="nucleotide sequence ID" value="NZ_CP051684.1"/>
</dbReference>
<dbReference type="Proteomes" id="UP000503117">
    <property type="component" value="Chromosome"/>
</dbReference>
<keyword evidence="5" id="KW-1185">Reference proteome</keyword>
<dbReference type="InterPro" id="IPR006674">
    <property type="entry name" value="HD_domain"/>
</dbReference>
<keyword evidence="2" id="KW-0378">Hydrolase</keyword>
<evidence type="ECO:0000256" key="1">
    <source>
        <dbReference type="ARBA" id="ARBA00022723"/>
    </source>
</evidence>
<name>A0ABX6MHG7_9BURK</name>
<evidence type="ECO:0000259" key="3">
    <source>
        <dbReference type="Pfam" id="PF13023"/>
    </source>
</evidence>